<dbReference type="PANTHER" id="PTHR34354">
    <property type="entry name" value="NADPH-DEPENDENT 7-CYANO-7-DEAZAGUANINE REDUCTASE"/>
    <property type="match status" value="1"/>
</dbReference>
<dbReference type="Pfam" id="PF14819">
    <property type="entry name" value="QueF_N"/>
    <property type="match status" value="1"/>
</dbReference>
<comment type="caution">
    <text evidence="6">The sequence shown here is derived from an EMBL/GenBank/DDBJ whole genome shotgun (WGS) entry which is preliminary data.</text>
</comment>
<dbReference type="GO" id="GO:0033739">
    <property type="term" value="F:preQ1 synthase activity"/>
    <property type="evidence" value="ECO:0007669"/>
    <property type="project" value="InterPro"/>
</dbReference>
<dbReference type="InterPro" id="IPR050084">
    <property type="entry name" value="NADPH_dep_7-cyano-7-deazaG_red"/>
</dbReference>
<dbReference type="Gene3D" id="3.30.1130.10">
    <property type="match status" value="2"/>
</dbReference>
<dbReference type="AlphaFoldDB" id="A0A918XF33"/>
<dbReference type="InterPro" id="IPR029500">
    <property type="entry name" value="QueF"/>
</dbReference>
<keyword evidence="2" id="KW-0671">Queuosine biosynthesis</keyword>
<dbReference type="GO" id="GO:0008616">
    <property type="term" value="P:tRNA queuosine(34) biosynthetic process"/>
    <property type="evidence" value="ECO:0007669"/>
    <property type="project" value="UniProtKB-KW"/>
</dbReference>
<keyword evidence="7" id="KW-1185">Reference proteome</keyword>
<dbReference type="InterPro" id="IPR043133">
    <property type="entry name" value="GTP-CH-I_C/QueF"/>
</dbReference>
<gene>
    <name evidence="6" type="primary">queF</name>
    <name evidence="6" type="ORF">GCM10007053_09390</name>
</gene>
<evidence type="ECO:0000256" key="2">
    <source>
        <dbReference type="ARBA" id="ARBA00022785"/>
    </source>
</evidence>
<reference evidence="6" key="2">
    <citation type="submission" date="2020-09" db="EMBL/GenBank/DDBJ databases">
        <authorList>
            <person name="Sun Q."/>
            <person name="Kim S."/>
        </authorList>
    </citation>
    <scope>NUCLEOTIDE SEQUENCE</scope>
    <source>
        <strain evidence="6">KCTC 23430</strain>
    </source>
</reference>
<evidence type="ECO:0000313" key="6">
    <source>
        <dbReference type="EMBL" id="GHD29228.1"/>
    </source>
</evidence>
<dbReference type="InterPro" id="IPR029139">
    <property type="entry name" value="QueF_N"/>
</dbReference>
<sequence>MADENDKGLLLGKNVAAVEHYSPEILYPIPRSSARESLGVADSLPFFGEDVWHAYEVSWLDETGKPQVRVGRITIPADSPNLVESKSIKLYLNSFNGEYIADESSVVHSLEKDLSAAAGAPVNVALWTVDDAVFAGQSAAGTNIDGLQPTQQWSQPGRDILRPSDSAAEPGAVALNSHLLRSLCPVTGQPDWATVCITYESAAIDPVSLLEYIISFRTHQEFHEQCVERIFIDLMSVYAPTQLSVQALYTRRGGLDICPWRSTLPGAAYAGRMNRQ</sequence>
<dbReference type="SUPFAM" id="SSF55620">
    <property type="entry name" value="Tetrahydrobiopterin biosynthesis enzymes-like"/>
    <property type="match status" value="1"/>
</dbReference>
<evidence type="ECO:0000256" key="1">
    <source>
        <dbReference type="ARBA" id="ARBA00022490"/>
    </source>
</evidence>
<reference evidence="6" key="1">
    <citation type="journal article" date="2014" name="Int. J. Syst. Evol. Microbiol.">
        <title>Complete genome sequence of Corynebacterium casei LMG S-19264T (=DSM 44701T), isolated from a smear-ripened cheese.</title>
        <authorList>
            <consortium name="US DOE Joint Genome Institute (JGI-PGF)"/>
            <person name="Walter F."/>
            <person name="Albersmeier A."/>
            <person name="Kalinowski J."/>
            <person name="Ruckert C."/>
        </authorList>
    </citation>
    <scope>NUCLEOTIDE SEQUENCE</scope>
    <source>
        <strain evidence="6">KCTC 23430</strain>
    </source>
</reference>
<dbReference type="PANTHER" id="PTHR34354:SF1">
    <property type="entry name" value="NADPH-DEPENDENT 7-CYANO-7-DEAZAGUANINE REDUCTASE"/>
    <property type="match status" value="1"/>
</dbReference>
<dbReference type="GO" id="GO:0005737">
    <property type="term" value="C:cytoplasm"/>
    <property type="evidence" value="ECO:0007669"/>
    <property type="project" value="InterPro"/>
</dbReference>
<keyword evidence="3" id="KW-0521">NADP</keyword>
<dbReference type="RefSeq" id="WP_189475585.1">
    <property type="nucleotide sequence ID" value="NZ_BMYM01000001.1"/>
</dbReference>
<name>A0A918XF33_9GAMM</name>
<proteinExistence type="predicted"/>
<accession>A0A918XF33</accession>
<dbReference type="Pfam" id="PF14489">
    <property type="entry name" value="QueF"/>
    <property type="match status" value="1"/>
</dbReference>
<evidence type="ECO:0000313" key="7">
    <source>
        <dbReference type="Proteomes" id="UP000644693"/>
    </source>
</evidence>
<protein>
    <submittedName>
        <fullName evidence="6">NADPH-dependent 7-cyano-7-deazaguanine reductase</fullName>
    </submittedName>
</protein>
<dbReference type="Proteomes" id="UP000644693">
    <property type="component" value="Unassembled WGS sequence"/>
</dbReference>
<keyword evidence="1" id="KW-0963">Cytoplasm</keyword>
<keyword evidence="4" id="KW-0560">Oxidoreductase</keyword>
<dbReference type="PIRSF" id="PIRSF004750">
    <property type="entry name" value="Nitrile_oxidored_YqcD_prd"/>
    <property type="match status" value="1"/>
</dbReference>
<feature type="domain" description="NADPH-dependent 7-cyano-7-deazaguanine reductase N-terminal" evidence="5">
    <location>
        <begin position="19"/>
        <end position="126"/>
    </location>
</feature>
<dbReference type="InterPro" id="IPR016428">
    <property type="entry name" value="QueF_type2"/>
</dbReference>
<evidence type="ECO:0000256" key="3">
    <source>
        <dbReference type="ARBA" id="ARBA00022857"/>
    </source>
</evidence>
<dbReference type="EMBL" id="BMYM01000001">
    <property type="protein sequence ID" value="GHD29228.1"/>
    <property type="molecule type" value="Genomic_DNA"/>
</dbReference>
<evidence type="ECO:0000256" key="4">
    <source>
        <dbReference type="ARBA" id="ARBA00023002"/>
    </source>
</evidence>
<dbReference type="NCBIfam" id="TIGR03138">
    <property type="entry name" value="QueF"/>
    <property type="match status" value="1"/>
</dbReference>
<organism evidence="6 7">
    <name type="scientific">Parahalioglobus pacificus</name>
    <dbReference type="NCBI Taxonomy" id="930806"/>
    <lineage>
        <taxon>Bacteria</taxon>
        <taxon>Pseudomonadati</taxon>
        <taxon>Pseudomonadota</taxon>
        <taxon>Gammaproteobacteria</taxon>
        <taxon>Cellvibrionales</taxon>
        <taxon>Halieaceae</taxon>
        <taxon>Parahalioglobus</taxon>
    </lineage>
</organism>
<evidence type="ECO:0000259" key="5">
    <source>
        <dbReference type="Pfam" id="PF14819"/>
    </source>
</evidence>